<name>A0A6N9VBP5_STRMI</name>
<accession>A0A6N9VBP5</accession>
<evidence type="ECO:0000313" key="1">
    <source>
        <dbReference type="EMBL" id="NEB70304.1"/>
    </source>
</evidence>
<evidence type="ECO:0000313" key="2">
    <source>
        <dbReference type="Proteomes" id="UP000471648"/>
    </source>
</evidence>
<dbReference type="EMBL" id="JAAGME010001046">
    <property type="protein sequence ID" value="NEB70304.1"/>
    <property type="molecule type" value="Genomic_DNA"/>
</dbReference>
<proteinExistence type="predicted"/>
<protein>
    <recommendedName>
        <fullName evidence="3">Phage Mu protein F like protein</fullName>
    </recommendedName>
</protein>
<reference evidence="1 2" key="1">
    <citation type="submission" date="2020-01" db="EMBL/GenBank/DDBJ databases">
        <title>Insect and environment-associated Actinomycetes.</title>
        <authorList>
            <person name="Currrie C."/>
            <person name="Chevrette M."/>
            <person name="Carlson C."/>
            <person name="Stubbendieck R."/>
            <person name="Wendt-Pienkowski E."/>
        </authorList>
    </citation>
    <scope>NUCLEOTIDE SEQUENCE [LARGE SCALE GENOMIC DNA]</scope>
    <source>
        <strain evidence="1 2">SID14438</strain>
    </source>
</reference>
<comment type="caution">
    <text evidence="1">The sequence shown here is derived from an EMBL/GenBank/DDBJ whole genome shotgun (WGS) entry which is preliminary data.</text>
</comment>
<sequence>MAAPEELAQLVQQDHTDEIAALEEAAITALLAGTGAQFERLIRRTLTAWTVAFGSPDALATPGAALNRLMASVRSVVHRIVGDLGKRAAAALTEVLPSIARAATQQGAGFVRAASGRPFQPPPARVPSRMKARATAMADAVDEQVSRSLTALKARTVRRWSDVLTGIGIARSVTSTVERHMATAVTYVVNDTLQMTVRMVGGMRLWIAEADACVTCSAYSGLLADAGTSFPGGLSWDPGQRADGADRIDSPPVHPRCRCRVLPWLPRWSAGQVPLPLHLQRQARSNIAHGHARPSESRAARIRAAAELLRSGVDLPPDVRAAAQRAVRSRRFAAA</sequence>
<dbReference type="Proteomes" id="UP000471648">
    <property type="component" value="Unassembled WGS sequence"/>
</dbReference>
<gene>
    <name evidence="1" type="ORF">G3I39_25085</name>
</gene>
<organism evidence="1 2">
    <name type="scientific">Streptomyces microflavus</name>
    <name type="common">Streptomyces lipmanii</name>
    <dbReference type="NCBI Taxonomy" id="1919"/>
    <lineage>
        <taxon>Bacteria</taxon>
        <taxon>Bacillati</taxon>
        <taxon>Actinomycetota</taxon>
        <taxon>Actinomycetes</taxon>
        <taxon>Kitasatosporales</taxon>
        <taxon>Streptomycetaceae</taxon>
        <taxon>Streptomyces</taxon>
    </lineage>
</organism>
<evidence type="ECO:0008006" key="3">
    <source>
        <dbReference type="Google" id="ProtNLM"/>
    </source>
</evidence>
<dbReference type="RefSeq" id="WP_164358192.1">
    <property type="nucleotide sequence ID" value="NZ_JAAGME010001046.1"/>
</dbReference>
<dbReference type="AlphaFoldDB" id="A0A6N9VBP5"/>